<dbReference type="InterPro" id="IPR052163">
    <property type="entry name" value="DGC-Regulatory_Protein"/>
</dbReference>
<dbReference type="PANTHER" id="PTHR46663:SF3">
    <property type="entry name" value="SLL0267 PROTEIN"/>
    <property type="match status" value="1"/>
</dbReference>
<evidence type="ECO:0000313" key="7">
    <source>
        <dbReference type="Proteomes" id="UP000233293"/>
    </source>
</evidence>
<gene>
    <name evidence="6" type="ORF">CWS72_09290</name>
</gene>
<dbReference type="InterPro" id="IPR011006">
    <property type="entry name" value="CheY-like_superfamily"/>
</dbReference>
<comment type="caution">
    <text evidence="6">The sequence shown here is derived from an EMBL/GenBank/DDBJ whole genome shotgun (WGS) entry which is preliminary data.</text>
</comment>
<dbReference type="GO" id="GO:0003824">
    <property type="term" value="F:catalytic activity"/>
    <property type="evidence" value="ECO:0007669"/>
    <property type="project" value="UniProtKB-ARBA"/>
</dbReference>
<dbReference type="Pfam" id="PF00990">
    <property type="entry name" value="GGDEF"/>
    <property type="match status" value="1"/>
</dbReference>
<dbReference type="PROSITE" id="PS50112">
    <property type="entry name" value="PAS"/>
    <property type="match status" value="1"/>
</dbReference>
<dbReference type="SUPFAM" id="SSF55073">
    <property type="entry name" value="Nucleotide cyclase"/>
    <property type="match status" value="1"/>
</dbReference>
<dbReference type="OrthoDB" id="9812260at2"/>
<dbReference type="GO" id="GO:0000160">
    <property type="term" value="P:phosphorelay signal transduction system"/>
    <property type="evidence" value="ECO:0007669"/>
    <property type="project" value="InterPro"/>
</dbReference>
<feature type="domain" description="GGDEF" evidence="5">
    <location>
        <begin position="422"/>
        <end position="557"/>
    </location>
</feature>
<dbReference type="NCBIfam" id="TIGR00254">
    <property type="entry name" value="GGDEF"/>
    <property type="match status" value="1"/>
</dbReference>
<evidence type="ECO:0000259" key="3">
    <source>
        <dbReference type="PROSITE" id="PS50112"/>
    </source>
</evidence>
<evidence type="ECO:0000259" key="2">
    <source>
        <dbReference type="PROSITE" id="PS50110"/>
    </source>
</evidence>
<dbReference type="Gene3D" id="3.30.450.20">
    <property type="entry name" value="PAS domain"/>
    <property type="match status" value="2"/>
</dbReference>
<feature type="domain" description="PAC" evidence="4">
    <location>
        <begin position="338"/>
        <end position="390"/>
    </location>
</feature>
<evidence type="ECO:0000259" key="4">
    <source>
        <dbReference type="PROSITE" id="PS50113"/>
    </source>
</evidence>
<proteinExistence type="predicted"/>
<dbReference type="SMART" id="SM00267">
    <property type="entry name" value="GGDEF"/>
    <property type="match status" value="1"/>
</dbReference>
<dbReference type="InterPro" id="IPR000160">
    <property type="entry name" value="GGDEF_dom"/>
</dbReference>
<dbReference type="Gene3D" id="3.30.70.270">
    <property type="match status" value="1"/>
</dbReference>
<dbReference type="InterPro" id="IPR043128">
    <property type="entry name" value="Rev_trsase/Diguanyl_cyclase"/>
</dbReference>
<dbReference type="NCBIfam" id="TIGR00229">
    <property type="entry name" value="sensory_box"/>
    <property type="match status" value="2"/>
</dbReference>
<feature type="domain" description="PAS" evidence="3">
    <location>
        <begin position="272"/>
        <end position="311"/>
    </location>
</feature>
<dbReference type="SUPFAM" id="SSF55785">
    <property type="entry name" value="PYP-like sensor domain (PAS domain)"/>
    <property type="match status" value="2"/>
</dbReference>
<evidence type="ECO:0008006" key="8">
    <source>
        <dbReference type="Google" id="ProtNLM"/>
    </source>
</evidence>
<dbReference type="InterPro" id="IPR000014">
    <property type="entry name" value="PAS"/>
</dbReference>
<dbReference type="SMART" id="SM00086">
    <property type="entry name" value="PAC"/>
    <property type="match status" value="2"/>
</dbReference>
<accession>A0A2N3PWJ2</accession>
<keyword evidence="1" id="KW-0597">Phosphoprotein</keyword>
<dbReference type="CDD" id="cd00130">
    <property type="entry name" value="PAS"/>
    <property type="match status" value="2"/>
</dbReference>
<dbReference type="Pfam" id="PF13426">
    <property type="entry name" value="PAS_9"/>
    <property type="match status" value="2"/>
</dbReference>
<evidence type="ECO:0000256" key="1">
    <source>
        <dbReference type="PROSITE-ProRule" id="PRU00169"/>
    </source>
</evidence>
<dbReference type="SUPFAM" id="SSF52172">
    <property type="entry name" value="CheY-like"/>
    <property type="match status" value="1"/>
</dbReference>
<dbReference type="InterPro" id="IPR001789">
    <property type="entry name" value="Sig_transdc_resp-reg_receiver"/>
</dbReference>
<dbReference type="PROSITE" id="PS50113">
    <property type="entry name" value="PAC"/>
    <property type="match status" value="1"/>
</dbReference>
<dbReference type="PANTHER" id="PTHR46663">
    <property type="entry name" value="DIGUANYLATE CYCLASE DGCT-RELATED"/>
    <property type="match status" value="1"/>
</dbReference>
<dbReference type="Pfam" id="PF00072">
    <property type="entry name" value="Response_reg"/>
    <property type="match status" value="1"/>
</dbReference>
<evidence type="ECO:0000313" key="6">
    <source>
        <dbReference type="EMBL" id="PKU24782.1"/>
    </source>
</evidence>
<dbReference type="InterPro" id="IPR029787">
    <property type="entry name" value="Nucleotide_cyclase"/>
</dbReference>
<dbReference type="FunFam" id="3.30.70.270:FF:000001">
    <property type="entry name" value="Diguanylate cyclase domain protein"/>
    <property type="match status" value="1"/>
</dbReference>
<dbReference type="Proteomes" id="UP000233293">
    <property type="component" value="Unassembled WGS sequence"/>
</dbReference>
<dbReference type="InterPro" id="IPR000700">
    <property type="entry name" value="PAS-assoc_C"/>
</dbReference>
<keyword evidence="7" id="KW-1185">Reference proteome</keyword>
<dbReference type="InterPro" id="IPR035965">
    <property type="entry name" value="PAS-like_dom_sf"/>
</dbReference>
<dbReference type="SMART" id="SM00448">
    <property type="entry name" value="REC"/>
    <property type="match status" value="1"/>
</dbReference>
<evidence type="ECO:0000259" key="5">
    <source>
        <dbReference type="PROSITE" id="PS50887"/>
    </source>
</evidence>
<dbReference type="SMART" id="SM00091">
    <property type="entry name" value="PAS"/>
    <property type="match status" value="2"/>
</dbReference>
<dbReference type="InterPro" id="IPR001610">
    <property type="entry name" value="PAC"/>
</dbReference>
<reference evidence="7" key="1">
    <citation type="submission" date="2017-12" db="EMBL/GenBank/DDBJ databases">
        <title>Draft genome sequence of Telmatospirillum siberiense 26-4b1T, an acidotolerant peatland alphaproteobacterium potentially involved in sulfur cycling.</title>
        <authorList>
            <person name="Hausmann B."/>
            <person name="Pjevac P."/>
            <person name="Schreck K."/>
            <person name="Herbold C.W."/>
            <person name="Daims H."/>
            <person name="Wagner M."/>
            <person name="Pester M."/>
            <person name="Loy A."/>
        </authorList>
    </citation>
    <scope>NUCLEOTIDE SEQUENCE [LARGE SCALE GENOMIC DNA]</scope>
    <source>
        <strain evidence="7">26-4b1</strain>
    </source>
</reference>
<organism evidence="6 7">
    <name type="scientific">Telmatospirillum siberiense</name>
    <dbReference type="NCBI Taxonomy" id="382514"/>
    <lineage>
        <taxon>Bacteria</taxon>
        <taxon>Pseudomonadati</taxon>
        <taxon>Pseudomonadota</taxon>
        <taxon>Alphaproteobacteria</taxon>
        <taxon>Rhodospirillales</taxon>
        <taxon>Rhodospirillaceae</taxon>
        <taxon>Telmatospirillum</taxon>
    </lineage>
</organism>
<sequence>MDEAGGGSKAIHVLVVEDNPGDARFVSLLLAENSDVPFLVTEVSTLAQAVELSATGGFDVVLTDLGLPDSSGAETVDAILTAWPRTPVVVLTGLADRMAGTMAVQRGCQDFLIKGFADAALLQRTLRYAIERAAAARALRESEERFRTLVDLSPDAILLCGAHAILFANERAMVMFRASCREELIGLDPAALFVPSDPQRRLPALTAERALGGIVEPQRVECRLSRLDGSAFDGEMSLASIDHQERPAAEVIIRDITERKLAERHHHLASIVFETTDEAMMVTDGSNHIIAVNPAFERVTGYDLLDVVGRNPRILASGRHDRKFYEAMWLVLGRTGHWHGEVWNRRKNGEIYVQRLTLSLIRDVDGHVVNHVGVFSDITDEKQEAERIRYRASYDALTGLPNRSLLHDRLQQSLAKMVRERGLLGVLFLDLDGFKPVNDRYGHLAGDHLLVALSERLQGCVRESDTVARLGGDEFIIILPDMASPADAQLVAAKILSALSIPFALQSDESSVQIGASIGIALYPTHGHTAEELVCAADKAMYEAKQAGRGRFLFAGEAADNQPR</sequence>
<dbReference type="PROSITE" id="PS50110">
    <property type="entry name" value="RESPONSE_REGULATORY"/>
    <property type="match status" value="1"/>
</dbReference>
<feature type="domain" description="Response regulatory" evidence="2">
    <location>
        <begin position="12"/>
        <end position="129"/>
    </location>
</feature>
<protein>
    <recommendedName>
        <fullName evidence="8">Diguanylate cyclase</fullName>
    </recommendedName>
</protein>
<name>A0A2N3PWJ2_9PROT</name>
<dbReference type="Gene3D" id="3.40.50.2300">
    <property type="match status" value="1"/>
</dbReference>
<dbReference type="PROSITE" id="PS50887">
    <property type="entry name" value="GGDEF"/>
    <property type="match status" value="1"/>
</dbReference>
<dbReference type="CDD" id="cd01949">
    <property type="entry name" value="GGDEF"/>
    <property type="match status" value="1"/>
</dbReference>
<dbReference type="CDD" id="cd00156">
    <property type="entry name" value="REC"/>
    <property type="match status" value="1"/>
</dbReference>
<feature type="modified residue" description="4-aspartylphosphate" evidence="1">
    <location>
        <position position="64"/>
    </location>
</feature>
<dbReference type="RefSeq" id="WP_101250325.1">
    <property type="nucleotide sequence ID" value="NZ_PIUM01000008.1"/>
</dbReference>
<dbReference type="AlphaFoldDB" id="A0A2N3PWJ2"/>
<dbReference type="EMBL" id="PIUM01000008">
    <property type="protein sequence ID" value="PKU24782.1"/>
    <property type="molecule type" value="Genomic_DNA"/>
</dbReference>